<protein>
    <recommendedName>
        <fullName evidence="4">Small CPxCG-related zinc finger protein</fullName>
    </recommendedName>
</protein>
<dbReference type="InterPro" id="IPR055982">
    <property type="entry name" value="DUF7560"/>
</dbReference>
<dbReference type="OrthoDB" id="284396at2157"/>
<dbReference type="GeneID" id="14402149"/>
<feature type="region of interest" description="Disordered" evidence="1">
    <location>
        <begin position="46"/>
        <end position="65"/>
    </location>
</feature>
<dbReference type="KEGG" id="nou:Natoc_0951"/>
<sequence length="65" mass="6950">MSPPETVCFVCPACTRSIEVTESVREALIESGCVICGTDVDDDAFDQESATSREDGVANAEHKRA</sequence>
<dbReference type="Proteomes" id="UP000010878">
    <property type="component" value="Chromosome"/>
</dbReference>
<proteinExistence type="predicted"/>
<dbReference type="STRING" id="694430.Natoc_0951"/>
<name>L0JXI4_9EURY</name>
<dbReference type="AlphaFoldDB" id="L0JXI4"/>
<feature type="compositionally biased region" description="Basic and acidic residues" evidence="1">
    <location>
        <begin position="51"/>
        <end position="65"/>
    </location>
</feature>
<organism evidence="2 3">
    <name type="scientific">Natronococcus occultus SP4</name>
    <dbReference type="NCBI Taxonomy" id="694430"/>
    <lineage>
        <taxon>Archaea</taxon>
        <taxon>Methanobacteriati</taxon>
        <taxon>Methanobacteriota</taxon>
        <taxon>Stenosarchaea group</taxon>
        <taxon>Halobacteria</taxon>
        <taxon>Halobacteriales</taxon>
        <taxon>Natrialbaceae</taxon>
        <taxon>Natronococcus</taxon>
    </lineage>
</organism>
<gene>
    <name evidence="2" type="ORF">Natoc_0951</name>
</gene>
<evidence type="ECO:0008006" key="4">
    <source>
        <dbReference type="Google" id="ProtNLM"/>
    </source>
</evidence>
<evidence type="ECO:0000313" key="2">
    <source>
        <dbReference type="EMBL" id="AGB36799.1"/>
    </source>
</evidence>
<keyword evidence="3" id="KW-1185">Reference proteome</keyword>
<accession>L0JXI4</accession>
<reference evidence="2 3" key="1">
    <citation type="submission" date="2012-11" db="EMBL/GenBank/DDBJ databases">
        <title>FINISHED of Natronococcus occultus SP4, DSM 3396.</title>
        <authorList>
            <consortium name="DOE Joint Genome Institute"/>
            <person name="Eisen J."/>
            <person name="Huntemann M."/>
            <person name="Wei C.-L."/>
            <person name="Han J."/>
            <person name="Detter J.C."/>
            <person name="Han C."/>
            <person name="Tapia R."/>
            <person name="Chen A."/>
            <person name="Kyrpides N."/>
            <person name="Mavromatis K."/>
            <person name="Markowitz V."/>
            <person name="Szeto E."/>
            <person name="Ivanova N."/>
            <person name="Mikhailova N."/>
            <person name="Ovchinnikova G."/>
            <person name="Pagani I."/>
            <person name="Pati A."/>
            <person name="Goodwin L."/>
            <person name="Nordberg H.P."/>
            <person name="Cantor M.N."/>
            <person name="Hua S.X."/>
            <person name="Woyke T."/>
            <person name="Eisen J."/>
            <person name="Klenk H.-P."/>
            <person name="Klenk H.-P."/>
        </authorList>
    </citation>
    <scope>NUCLEOTIDE SEQUENCE [LARGE SCALE GENOMIC DNA]</scope>
    <source>
        <strain evidence="2 3">SP4</strain>
    </source>
</reference>
<evidence type="ECO:0000313" key="3">
    <source>
        <dbReference type="Proteomes" id="UP000010878"/>
    </source>
</evidence>
<dbReference type="Pfam" id="PF24441">
    <property type="entry name" value="DUF7560"/>
    <property type="match status" value="1"/>
</dbReference>
<dbReference type="eggNOG" id="arCOG06412">
    <property type="taxonomic scope" value="Archaea"/>
</dbReference>
<dbReference type="EMBL" id="CP003929">
    <property type="protein sequence ID" value="AGB36799.1"/>
    <property type="molecule type" value="Genomic_DNA"/>
</dbReference>
<dbReference type="HOGENOM" id="CLU_206272_1_0_2"/>
<evidence type="ECO:0000256" key="1">
    <source>
        <dbReference type="SAM" id="MobiDB-lite"/>
    </source>
</evidence>
<dbReference type="RefSeq" id="WP_015320253.1">
    <property type="nucleotide sequence ID" value="NC_019974.1"/>
</dbReference>